<dbReference type="EMBL" id="DYWQ01000078">
    <property type="protein sequence ID" value="HJF45134.1"/>
    <property type="molecule type" value="Genomic_DNA"/>
</dbReference>
<dbReference type="Pfam" id="PF03591">
    <property type="entry name" value="AzlC"/>
    <property type="match status" value="1"/>
</dbReference>
<dbReference type="Proteomes" id="UP000697330">
    <property type="component" value="Unassembled WGS sequence"/>
</dbReference>
<keyword evidence="3" id="KW-0813">Transport</keyword>
<feature type="transmembrane region" description="Helical" evidence="8">
    <location>
        <begin position="207"/>
        <end position="225"/>
    </location>
</feature>
<keyword evidence="7 8" id="KW-0472">Membrane</keyword>
<evidence type="ECO:0000256" key="7">
    <source>
        <dbReference type="ARBA" id="ARBA00023136"/>
    </source>
</evidence>
<name>A0A921GFW9_9ACTN</name>
<dbReference type="PANTHER" id="PTHR34979">
    <property type="entry name" value="INNER MEMBRANE PROTEIN YGAZ"/>
    <property type="match status" value="1"/>
</dbReference>
<feature type="transmembrane region" description="Helical" evidence="8">
    <location>
        <begin position="59"/>
        <end position="79"/>
    </location>
</feature>
<evidence type="ECO:0000256" key="8">
    <source>
        <dbReference type="SAM" id="Phobius"/>
    </source>
</evidence>
<accession>A0A921GFW9</accession>
<gene>
    <name evidence="9" type="ORF">K8U72_05035</name>
</gene>
<dbReference type="RefSeq" id="WP_274958994.1">
    <property type="nucleotide sequence ID" value="NZ_DYWQ01000078.1"/>
</dbReference>
<protein>
    <submittedName>
        <fullName evidence="9">AzlC family ABC transporter permease</fullName>
    </submittedName>
</protein>
<keyword evidence="4" id="KW-1003">Cell membrane</keyword>
<evidence type="ECO:0000256" key="6">
    <source>
        <dbReference type="ARBA" id="ARBA00022989"/>
    </source>
</evidence>
<comment type="caution">
    <text evidence="9">The sequence shown here is derived from an EMBL/GenBank/DDBJ whole genome shotgun (WGS) entry which is preliminary data.</text>
</comment>
<evidence type="ECO:0000313" key="9">
    <source>
        <dbReference type="EMBL" id="HJF45134.1"/>
    </source>
</evidence>
<feature type="transmembrane region" description="Helical" evidence="8">
    <location>
        <begin position="132"/>
        <end position="151"/>
    </location>
</feature>
<evidence type="ECO:0000256" key="1">
    <source>
        <dbReference type="ARBA" id="ARBA00004651"/>
    </source>
</evidence>
<evidence type="ECO:0000256" key="3">
    <source>
        <dbReference type="ARBA" id="ARBA00022448"/>
    </source>
</evidence>
<reference evidence="9" key="2">
    <citation type="submission" date="2021-09" db="EMBL/GenBank/DDBJ databases">
        <authorList>
            <person name="Gilroy R."/>
        </authorList>
    </citation>
    <scope>NUCLEOTIDE SEQUENCE</scope>
    <source>
        <strain evidence="9">CHK124-7917</strain>
    </source>
</reference>
<comment type="subcellular location">
    <subcellularLocation>
        <location evidence="1">Cell membrane</location>
        <topology evidence="1">Multi-pass membrane protein</topology>
    </subcellularLocation>
</comment>
<keyword evidence="5 8" id="KW-0812">Transmembrane</keyword>
<dbReference type="PANTHER" id="PTHR34979:SF1">
    <property type="entry name" value="INNER MEMBRANE PROTEIN YGAZ"/>
    <property type="match status" value="1"/>
</dbReference>
<evidence type="ECO:0000313" key="10">
    <source>
        <dbReference type="Proteomes" id="UP000697330"/>
    </source>
</evidence>
<evidence type="ECO:0000256" key="5">
    <source>
        <dbReference type="ARBA" id="ARBA00022692"/>
    </source>
</evidence>
<dbReference type="AlphaFoldDB" id="A0A921GFW9"/>
<comment type="similarity">
    <text evidence="2">Belongs to the AzlC family.</text>
</comment>
<sequence length="231" mass="23264">MGRRDLRAAASAALPVMLGYLTIGIPCGVMEAEAGVSPLWAFVVSATFYSGAGQFMMSSLALAGTPVAAMVASVSLLSARQTLYAAALAPHVSSAPRPLAALFAATVTDESFGVNLERFVSDDAWTPARATLVNLLSMLSWAAANALGAAVGPALAIPTAVMSFAMTSIFVCLLVGQRWAARTAAAALVAAAAVVALKLLGAGPLSVFFGAIAGVAAGLVADARARGRVVR</sequence>
<organism evidence="9 10">
    <name type="scientific">Thermophilibacter provencensis</name>
    <dbReference type="NCBI Taxonomy" id="1852386"/>
    <lineage>
        <taxon>Bacteria</taxon>
        <taxon>Bacillati</taxon>
        <taxon>Actinomycetota</taxon>
        <taxon>Coriobacteriia</taxon>
        <taxon>Coriobacteriales</taxon>
        <taxon>Atopobiaceae</taxon>
        <taxon>Thermophilibacter</taxon>
    </lineage>
</organism>
<dbReference type="InterPro" id="IPR011606">
    <property type="entry name" value="Brnchd-chn_aa_trnsp_permease"/>
</dbReference>
<proteinExistence type="inferred from homology"/>
<reference evidence="9" key="1">
    <citation type="journal article" date="2021" name="PeerJ">
        <title>Extensive microbial diversity within the chicken gut microbiome revealed by metagenomics and culture.</title>
        <authorList>
            <person name="Gilroy R."/>
            <person name="Ravi A."/>
            <person name="Getino M."/>
            <person name="Pursley I."/>
            <person name="Horton D.L."/>
            <person name="Alikhan N.F."/>
            <person name="Baker D."/>
            <person name="Gharbi K."/>
            <person name="Hall N."/>
            <person name="Watson M."/>
            <person name="Adriaenssens E.M."/>
            <person name="Foster-Nyarko E."/>
            <person name="Jarju S."/>
            <person name="Secka A."/>
            <person name="Antonio M."/>
            <person name="Oren A."/>
            <person name="Chaudhuri R.R."/>
            <person name="La Ragione R."/>
            <person name="Hildebrand F."/>
            <person name="Pallen M.J."/>
        </authorList>
    </citation>
    <scope>NUCLEOTIDE SEQUENCE</scope>
    <source>
        <strain evidence="9">CHK124-7917</strain>
    </source>
</reference>
<evidence type="ECO:0000256" key="4">
    <source>
        <dbReference type="ARBA" id="ARBA00022475"/>
    </source>
</evidence>
<keyword evidence="6 8" id="KW-1133">Transmembrane helix</keyword>
<evidence type="ECO:0000256" key="2">
    <source>
        <dbReference type="ARBA" id="ARBA00010735"/>
    </source>
</evidence>
<dbReference type="GO" id="GO:0005886">
    <property type="term" value="C:plasma membrane"/>
    <property type="evidence" value="ECO:0007669"/>
    <property type="project" value="UniProtKB-SubCell"/>
</dbReference>
<dbReference type="GO" id="GO:1903785">
    <property type="term" value="P:L-valine transmembrane transport"/>
    <property type="evidence" value="ECO:0007669"/>
    <property type="project" value="TreeGrafter"/>
</dbReference>